<dbReference type="Pfam" id="PF00895">
    <property type="entry name" value="ATP-synt_8"/>
    <property type="match status" value="1"/>
</dbReference>
<keyword evidence="11" id="KW-0066">ATP synthesis</keyword>
<dbReference type="OrthoDB" id="8734014at2759"/>
<evidence type="ECO:0000256" key="8">
    <source>
        <dbReference type="ARBA" id="ARBA00023065"/>
    </source>
</evidence>
<evidence type="ECO:0000313" key="16">
    <source>
        <dbReference type="EMBL" id="ACD03825.1"/>
    </source>
</evidence>
<dbReference type="InterPro" id="IPR001421">
    <property type="entry name" value="ATP8_metazoa"/>
</dbReference>
<keyword evidence="4 14" id="KW-0138">CF(0)</keyword>
<dbReference type="OMA" id="MPQLNPN"/>
<evidence type="ECO:0000256" key="6">
    <source>
        <dbReference type="ARBA" id="ARBA00022781"/>
    </source>
</evidence>
<protein>
    <recommendedName>
        <fullName evidence="14">ATP synthase complex subunit 8</fullName>
    </recommendedName>
</protein>
<dbReference type="Bgee" id="ENSNFUG00015000022">
    <property type="expression patterns" value="Expressed in brain and 3 other cell types or tissues"/>
</dbReference>
<keyword evidence="5 14" id="KW-0812">Transmembrane</keyword>
<keyword evidence="7" id="KW-1133">Transmembrane helix</keyword>
<dbReference type="Ensembl" id="ENSNFUT00015000022.1">
    <property type="protein sequence ID" value="ENSNFUP00015000006.1"/>
    <property type="gene ID" value="ENSNFUG00015000022.1"/>
</dbReference>
<comment type="subcellular location">
    <subcellularLocation>
        <location evidence="1 14">Mitochondrion membrane</location>
        <topology evidence="1 14">Single-pass membrane protein</topology>
    </subcellularLocation>
</comment>
<proteinExistence type="inferred from homology"/>
<keyword evidence="10" id="KW-0472">Membrane</keyword>
<dbReference type="PANTHER" id="PTHR39937:SF1">
    <property type="entry name" value="ATP SYNTHASE PROTEIN 8"/>
    <property type="match status" value="1"/>
</dbReference>
<evidence type="ECO:0000256" key="11">
    <source>
        <dbReference type="ARBA" id="ARBA00023310"/>
    </source>
</evidence>
<dbReference type="GO" id="GO:0015986">
    <property type="term" value="P:proton motive force-driven ATP synthesis"/>
    <property type="evidence" value="ECO:0007669"/>
    <property type="project" value="InterPro"/>
</dbReference>
<evidence type="ECO:0000256" key="13">
    <source>
        <dbReference type="ARBA" id="ARBA00064647"/>
    </source>
</evidence>
<dbReference type="GO" id="GO:0045259">
    <property type="term" value="C:proton-transporting ATP synthase complex"/>
    <property type="evidence" value="ECO:0007669"/>
    <property type="project" value="UniProtKB-KW"/>
</dbReference>
<accession>B8QQI3</accession>
<dbReference type="GO" id="GO:0015078">
    <property type="term" value="F:proton transmembrane transporter activity"/>
    <property type="evidence" value="ECO:0007669"/>
    <property type="project" value="InterPro"/>
</dbReference>
<evidence type="ECO:0000256" key="12">
    <source>
        <dbReference type="ARBA" id="ARBA00053067"/>
    </source>
</evidence>
<dbReference type="AlphaFoldDB" id="B8QQI3"/>
<evidence type="ECO:0000256" key="3">
    <source>
        <dbReference type="ARBA" id="ARBA00022448"/>
    </source>
</evidence>
<comment type="function">
    <text evidence="12">Subunit 8, of the mitochondrial membrane ATP synthase complex (F(1)F(0) ATP synthase or Complex V) that produces ATP from ADP in the presence of a proton gradient across the membrane which is generated by electron transport complexes of the respiratory chain. ATP synthase complex consist of a soluble F(1) head domain - the catalytic core - and a membrane F(1) domain - the membrane proton channel. These two domains are linked by a central stalk rotating inside the F(1) region and a stationary peripheral stalk. During catalysis, ATP synthesis in the catalytic domain of F(1) is coupled via a rotary mechanism of the central stalk subunits to proton translocation. In vivo, can only synthesize ATP although its ATP hydrolase activity can be activated artificially in vitro. Part of the complex F(0) domain.</text>
</comment>
<evidence type="ECO:0000256" key="5">
    <source>
        <dbReference type="ARBA" id="ARBA00022692"/>
    </source>
</evidence>
<evidence type="ECO:0000256" key="9">
    <source>
        <dbReference type="ARBA" id="ARBA00023128"/>
    </source>
</evidence>
<dbReference type="Proteomes" id="UP000694548">
    <property type="component" value="Unassembled WGS sequence"/>
</dbReference>
<dbReference type="EMBL" id="EU650204">
    <property type="protein sequence ID" value="ACD03825.1"/>
    <property type="molecule type" value="Genomic_DNA"/>
</dbReference>
<comment type="similarity">
    <text evidence="2 14">Belongs to the ATPase protein 8 family.</text>
</comment>
<reference evidence="17" key="2">
    <citation type="submission" date="2025-05" db="UniProtKB">
        <authorList>
            <consortium name="Ensembl"/>
        </authorList>
    </citation>
    <scope>IDENTIFICATION</scope>
</reference>
<dbReference type="GeneID" id="7256398"/>
<keyword evidence="3 14" id="KW-0813">Transport</keyword>
<organism evidence="16">
    <name type="scientific">Nothobranchius furzeri</name>
    <name type="common">Turquoise killifish</name>
    <dbReference type="NCBI Taxonomy" id="105023"/>
    <lineage>
        <taxon>Eukaryota</taxon>
        <taxon>Metazoa</taxon>
        <taxon>Chordata</taxon>
        <taxon>Craniata</taxon>
        <taxon>Vertebrata</taxon>
        <taxon>Euteleostomi</taxon>
        <taxon>Actinopterygii</taxon>
        <taxon>Neopterygii</taxon>
        <taxon>Teleostei</taxon>
        <taxon>Neoteleostei</taxon>
        <taxon>Acanthomorphata</taxon>
        <taxon>Ovalentaria</taxon>
        <taxon>Atherinomorphae</taxon>
        <taxon>Cyprinodontiformes</taxon>
        <taxon>Nothobranchiidae</taxon>
        <taxon>Nothobranchius</taxon>
    </lineage>
</organism>
<keyword evidence="9 14" id="KW-0496">Mitochondrion</keyword>
<dbReference type="CTD" id="4509"/>
<evidence type="ECO:0000256" key="15">
    <source>
        <dbReference type="SAM" id="SignalP"/>
    </source>
</evidence>
<comment type="subunit">
    <text evidence="13">Component of the ATP synthase complex composed at least of ATP5F1A/subunit alpha, ATP5F1B/subunit beta, ATP5MC1/subunit c (homooctomer), MT-ATP6/subunit a, MT-ATP8/subunit 8, ATP5ME/subunit e, ATP5MF/subunit f, ATP5MG/subunit g, ATP5MK/subunit k, ATP5MJ/subunit j, ATP5F1C/subunit gamma, ATP5F1D/subunit delta, ATP5F1E/subunit epsilon, ATP5PF/subunit F6, ATP5PB/subunit b, ATP5PD/subunit d, ATP5PO/subunit OSCP. ATP synthase complex consists of a soluble F(1) head domain (subunits alpha(3) and beta(3)) - the catalytic core - and a membrane F(0) domain - the membrane proton channel (subunits c, a, 8, e, f, g, k and j). These two domains are linked by a central stalk (subunits gamma, delta, and epsilon) rotating inside the F1 region and a stationary peripheral stalk (subunits F6, b, d, and OSCP).</text>
</comment>
<keyword evidence="18" id="KW-1185">Reference proteome</keyword>
<feature type="chain" id="PRO_5044728994" description="ATP synthase complex subunit 8" evidence="15">
    <location>
        <begin position="31"/>
        <end position="55"/>
    </location>
</feature>
<dbReference type="PANTHER" id="PTHR39937">
    <property type="entry name" value="ATP SYNTHASE PROTEIN 8"/>
    <property type="match status" value="1"/>
</dbReference>
<feature type="signal peptide" evidence="15">
    <location>
        <begin position="1"/>
        <end position="30"/>
    </location>
</feature>
<evidence type="ECO:0000256" key="14">
    <source>
        <dbReference type="RuleBase" id="RU003661"/>
    </source>
</evidence>
<evidence type="ECO:0000256" key="1">
    <source>
        <dbReference type="ARBA" id="ARBA00004304"/>
    </source>
</evidence>
<name>B8QQI3_NOTFU</name>
<geneLocation type="mitochondrion" evidence="16 17"/>
<keyword evidence="8 14" id="KW-0406">Ion transport</keyword>
<evidence type="ECO:0000256" key="7">
    <source>
        <dbReference type="ARBA" id="ARBA00022989"/>
    </source>
</evidence>
<dbReference type="InterPro" id="IPR050635">
    <property type="entry name" value="ATPase_protein_8"/>
</dbReference>
<keyword evidence="15" id="KW-0732">Signal</keyword>
<keyword evidence="6 14" id="KW-0375">Hydrogen ion transport</keyword>
<evidence type="ECO:0000256" key="4">
    <source>
        <dbReference type="ARBA" id="ARBA00022547"/>
    </source>
</evidence>
<evidence type="ECO:0000313" key="17">
    <source>
        <dbReference type="Ensembl" id="ENSNFUP00015000006.1"/>
    </source>
</evidence>
<dbReference type="KEGG" id="nfu:7256398"/>
<dbReference type="GO" id="GO:0031966">
    <property type="term" value="C:mitochondrial membrane"/>
    <property type="evidence" value="ECO:0007669"/>
    <property type="project" value="UniProtKB-SubCell"/>
</dbReference>
<evidence type="ECO:0000256" key="10">
    <source>
        <dbReference type="ARBA" id="ARBA00023136"/>
    </source>
</evidence>
<gene>
    <name evidence="16 17" type="primary">ATP8</name>
</gene>
<reference evidence="16" key="1">
    <citation type="submission" date="2008-04" db="EMBL/GenBank/DDBJ databases">
        <title>Initial genome characterization of Nothobranchius furzeri - a new vertebrate model for age research.</title>
        <authorList>
            <person name="Reichwald K."/>
            <person name="Lauber C."/>
            <person name="Kirschner J."/>
            <person name="Hartmann N."/>
            <person name="Nanda I."/>
            <person name="Schories S."/>
            <person name="Taudien S."/>
            <person name="Gloeckner G."/>
            <person name="Schilhabel M.B."/>
            <person name="Gausmann U."/>
            <person name="Schartl M."/>
            <person name="Englert C."/>
            <person name="Platzer M."/>
        </authorList>
    </citation>
    <scope>NUCLEOTIDE SEQUENCE</scope>
    <source>
        <strain evidence="16">GRZ</strain>
    </source>
</reference>
<evidence type="ECO:0000256" key="2">
    <source>
        <dbReference type="ARBA" id="ARBA00008892"/>
    </source>
</evidence>
<sequence>MPQLNPNPWFMIMTFAWLLFLIVIPPKVLAHTTPNNALPQKVVCSRTESWVWPWY</sequence>
<dbReference type="GeneTree" id="ENSGT00400000025179"/>
<dbReference type="RefSeq" id="YP_002456260.1">
    <property type="nucleotide sequence ID" value="NC_011814.1"/>
</dbReference>
<evidence type="ECO:0000313" key="18">
    <source>
        <dbReference type="Proteomes" id="UP000694548"/>
    </source>
</evidence>